<dbReference type="InterPro" id="IPR011652">
    <property type="entry name" value="MORN_2"/>
</dbReference>
<keyword evidence="2" id="KW-1185">Reference proteome</keyword>
<comment type="caution">
    <text evidence="1">The sequence shown here is derived from an EMBL/GenBank/DDBJ whole genome shotgun (WGS) entry which is preliminary data.</text>
</comment>
<dbReference type="OrthoDB" id="9785122at2"/>
<dbReference type="Pfam" id="PF07661">
    <property type="entry name" value="MORN_2"/>
    <property type="match status" value="3"/>
</dbReference>
<gene>
    <name evidence="1" type="ORF">EYD45_06455</name>
</gene>
<dbReference type="SUPFAM" id="SSF82185">
    <property type="entry name" value="Histone H3 K4-specific methyltransferase SET7/9 N-terminal domain"/>
    <property type="match status" value="2"/>
</dbReference>
<dbReference type="Gene3D" id="2.20.110.10">
    <property type="entry name" value="Histone H3 K4-specific methyltransferase SET7/9 N-terminal domain"/>
    <property type="match status" value="3"/>
</dbReference>
<proteinExistence type="predicted"/>
<name>A0A4Q9FGC7_9FLAO</name>
<dbReference type="RefSeq" id="WP_130963718.1">
    <property type="nucleotide sequence ID" value="NZ_SIRT01000003.1"/>
</dbReference>
<evidence type="ECO:0000313" key="1">
    <source>
        <dbReference type="EMBL" id="TBN04899.1"/>
    </source>
</evidence>
<protein>
    <submittedName>
        <fullName evidence="1">Toxin-antitoxin system YwqK family antitoxin</fullName>
    </submittedName>
</protein>
<evidence type="ECO:0000313" key="2">
    <source>
        <dbReference type="Proteomes" id="UP000291142"/>
    </source>
</evidence>
<dbReference type="EMBL" id="SIRT01000003">
    <property type="protein sequence ID" value="TBN04899.1"/>
    <property type="molecule type" value="Genomic_DNA"/>
</dbReference>
<accession>A0A4Q9FGC7</accession>
<dbReference type="AlphaFoldDB" id="A0A4Q9FGC7"/>
<dbReference type="Proteomes" id="UP000291142">
    <property type="component" value="Unassembled WGS sequence"/>
</dbReference>
<dbReference type="PANTHER" id="PTHR33706">
    <property type="entry name" value="MORN VARIANT REPEAT PROTEIN"/>
    <property type="match status" value="1"/>
</dbReference>
<reference evidence="1 2" key="1">
    <citation type="submission" date="2019-02" db="EMBL/GenBank/DDBJ databases">
        <title>Hyunsoonleella sp., isolated from marine sediment.</title>
        <authorList>
            <person name="Liu B.-T."/>
        </authorList>
    </citation>
    <scope>NUCLEOTIDE SEQUENCE [LARGE SCALE GENOMIC DNA]</scope>
    <source>
        <strain evidence="1 2">T58</strain>
    </source>
</reference>
<sequence length="231" mass="26915">MKKIVFIFFLFGVINGLLAQTFNQFNENGKRHGVWRKYFEGTKVLRYEGAFSNGKEIGLFKFYKNIKGKAVLSATRQFNDSTDLAEVTFFTSKGKIISKGKMRGKTYVGTWKYYQKDSDKLLTLERYNEKGQLQGKRFVYYENEQVAEETNYTNGLLHGKAIYYSLKGVVLKTMFYVDGELHGEAKFFNPKGELLVEGQYKKGKKHGIWQYYENGKLKETKDFTLKSKYKP</sequence>
<organism evidence="1 2">
    <name type="scientific">Hyunsoonleella flava</name>
    <dbReference type="NCBI Taxonomy" id="2527939"/>
    <lineage>
        <taxon>Bacteria</taxon>
        <taxon>Pseudomonadati</taxon>
        <taxon>Bacteroidota</taxon>
        <taxon>Flavobacteriia</taxon>
        <taxon>Flavobacteriales</taxon>
        <taxon>Flavobacteriaceae</taxon>
    </lineage>
</organism>
<dbReference type="PANTHER" id="PTHR33706:SF1">
    <property type="entry name" value="TPR REPEAT PROTEIN"/>
    <property type="match status" value="1"/>
</dbReference>